<dbReference type="Pfam" id="PF02096">
    <property type="entry name" value="60KD_IMP"/>
    <property type="match status" value="1"/>
</dbReference>
<reference evidence="12 13" key="1">
    <citation type="submission" date="2013-12" db="EMBL/GenBank/DDBJ databases">
        <authorList>
            <consortium name="DOE Joint Genome Institute"/>
            <person name="Smidt H."/>
            <person name="Huntemann M."/>
            <person name="Han J."/>
            <person name="Chen A."/>
            <person name="Kyrpides N."/>
            <person name="Mavromatis K."/>
            <person name="Markowitz V."/>
            <person name="Palaniappan K."/>
            <person name="Ivanova N."/>
            <person name="Schaumberg A."/>
            <person name="Pati A."/>
            <person name="Liolios K."/>
            <person name="Nordberg H.P."/>
            <person name="Cantor M.N."/>
            <person name="Hua S.X."/>
            <person name="Woyke T."/>
        </authorList>
    </citation>
    <scope>NUCLEOTIDE SEQUENCE [LARGE SCALE GENOMIC DNA]</scope>
    <source>
        <strain evidence="13">DSM 15288</strain>
    </source>
</reference>
<dbReference type="InterPro" id="IPR001708">
    <property type="entry name" value="YidC/ALB3/OXA1/COX18"/>
</dbReference>
<proteinExistence type="inferred from homology"/>
<keyword evidence="6 10" id="KW-1133">Transmembrane helix</keyword>
<evidence type="ECO:0000256" key="1">
    <source>
        <dbReference type="ARBA" id="ARBA00004651"/>
    </source>
</evidence>
<keyword evidence="3" id="KW-1003">Cell membrane</keyword>
<evidence type="ECO:0000256" key="3">
    <source>
        <dbReference type="ARBA" id="ARBA00022475"/>
    </source>
</evidence>
<dbReference type="Proteomes" id="UP000010847">
    <property type="component" value="Chromosome"/>
</dbReference>
<dbReference type="STRING" id="871968.DESME_15895"/>
<dbReference type="InterPro" id="IPR028055">
    <property type="entry name" value="YidC/Oxa/ALB_C"/>
</dbReference>
<evidence type="ECO:0000313" key="13">
    <source>
        <dbReference type="Proteomes" id="UP000010847"/>
    </source>
</evidence>
<dbReference type="PANTHER" id="PTHR12428:SF65">
    <property type="entry name" value="CYTOCHROME C OXIDASE ASSEMBLY PROTEIN COX18, MITOCHONDRIAL"/>
    <property type="match status" value="1"/>
</dbReference>
<dbReference type="CDD" id="cd20070">
    <property type="entry name" value="5TM_YidC_Alb3"/>
    <property type="match status" value="1"/>
</dbReference>
<comment type="subcellular location">
    <subcellularLocation>
        <location evidence="1">Cell membrane</location>
        <topology evidence="1">Multi-pass membrane protein</topology>
    </subcellularLocation>
    <subcellularLocation>
        <location evidence="9">Membrane</location>
        <topology evidence="9">Multi-pass membrane protein</topology>
    </subcellularLocation>
</comment>
<dbReference type="EMBL" id="CP007032">
    <property type="protein sequence ID" value="AHF08351.1"/>
    <property type="molecule type" value="Genomic_DNA"/>
</dbReference>
<evidence type="ECO:0000256" key="6">
    <source>
        <dbReference type="ARBA" id="ARBA00022989"/>
    </source>
</evidence>
<dbReference type="eggNOG" id="COG0706">
    <property type="taxonomic scope" value="Bacteria"/>
</dbReference>
<keyword evidence="8" id="KW-0143">Chaperone</keyword>
<dbReference type="GO" id="GO:0005886">
    <property type="term" value="C:plasma membrane"/>
    <property type="evidence" value="ECO:0007669"/>
    <property type="project" value="UniProtKB-SubCell"/>
</dbReference>
<dbReference type="KEGG" id="dmt:DESME_15895"/>
<feature type="transmembrane region" description="Helical" evidence="10">
    <location>
        <begin position="20"/>
        <end position="45"/>
    </location>
</feature>
<protein>
    <submittedName>
        <fullName evidence="12">Membrane protein</fullName>
    </submittedName>
</protein>
<name>W0EH14_9FIRM</name>
<evidence type="ECO:0000256" key="2">
    <source>
        <dbReference type="ARBA" id="ARBA00022448"/>
    </source>
</evidence>
<dbReference type="GO" id="GO:0051205">
    <property type="term" value="P:protein insertion into membrane"/>
    <property type="evidence" value="ECO:0007669"/>
    <property type="project" value="TreeGrafter"/>
</dbReference>
<evidence type="ECO:0000256" key="7">
    <source>
        <dbReference type="ARBA" id="ARBA00023136"/>
    </source>
</evidence>
<keyword evidence="5" id="KW-0653">Protein transport</keyword>
<feature type="transmembrane region" description="Helical" evidence="10">
    <location>
        <begin position="208"/>
        <end position="224"/>
    </location>
</feature>
<dbReference type="OrthoDB" id="9780552at2"/>
<dbReference type="GO" id="GO:0032977">
    <property type="term" value="F:membrane insertase activity"/>
    <property type="evidence" value="ECO:0007669"/>
    <property type="project" value="InterPro"/>
</dbReference>
<evidence type="ECO:0000259" key="11">
    <source>
        <dbReference type="Pfam" id="PF02096"/>
    </source>
</evidence>
<dbReference type="AlphaFoldDB" id="W0EH14"/>
<dbReference type="RefSeq" id="WP_006717711.1">
    <property type="nucleotide sequence ID" value="NZ_CP007032.1"/>
</dbReference>
<comment type="similarity">
    <text evidence="9">Belongs to the OXA1/ALB3/YidC family.</text>
</comment>
<keyword evidence="13" id="KW-1185">Reference proteome</keyword>
<dbReference type="NCBIfam" id="TIGR03592">
    <property type="entry name" value="yidC_oxa1_cterm"/>
    <property type="match status" value="1"/>
</dbReference>
<evidence type="ECO:0000256" key="5">
    <source>
        <dbReference type="ARBA" id="ARBA00022927"/>
    </source>
</evidence>
<sequence length="237" mass="26477">MNIFVQWMTSLLKWLYSLTSFIGIPSYGIAIILLTIIIKSVIYPLTWKQMASMRKTADLQPKMQEIQKKYKSDPETMNAKVMELYKENNVNPASGCLPLVIQLPIFWALYSSLSHFGNYISDPSQAQFLWFDLTMKGSLSDPTSFILPVLSAASTFLQTKISTATSAASAGTGDKNAAAMASTQKSMLYIMPFFMGYITYTVPSGLGLYFVVMNVVSIFQQLYINRKLDSEKEKAAA</sequence>
<dbReference type="HOGENOM" id="CLU_036138_4_1_9"/>
<evidence type="ECO:0000256" key="9">
    <source>
        <dbReference type="RuleBase" id="RU003945"/>
    </source>
</evidence>
<dbReference type="GO" id="GO:0015031">
    <property type="term" value="P:protein transport"/>
    <property type="evidence" value="ECO:0007669"/>
    <property type="project" value="UniProtKB-KW"/>
</dbReference>
<evidence type="ECO:0000256" key="8">
    <source>
        <dbReference type="ARBA" id="ARBA00023186"/>
    </source>
</evidence>
<dbReference type="PANTHER" id="PTHR12428">
    <property type="entry name" value="OXA1"/>
    <property type="match status" value="1"/>
</dbReference>
<feature type="domain" description="Membrane insertase YidC/Oxa/ALB C-terminal" evidence="11">
    <location>
        <begin position="27"/>
        <end position="226"/>
    </location>
</feature>
<keyword evidence="2" id="KW-0813">Transport</keyword>
<dbReference type="InterPro" id="IPR047196">
    <property type="entry name" value="YidC_ALB_C"/>
</dbReference>
<keyword evidence="7 10" id="KW-0472">Membrane</keyword>
<evidence type="ECO:0000256" key="10">
    <source>
        <dbReference type="SAM" id="Phobius"/>
    </source>
</evidence>
<evidence type="ECO:0000256" key="4">
    <source>
        <dbReference type="ARBA" id="ARBA00022692"/>
    </source>
</evidence>
<accession>W0EH14</accession>
<evidence type="ECO:0000313" key="12">
    <source>
        <dbReference type="EMBL" id="AHF08351.1"/>
    </source>
</evidence>
<keyword evidence="4 9" id="KW-0812">Transmembrane</keyword>
<gene>
    <name evidence="12" type="ORF">DESME_15895</name>
</gene>
<organism evidence="12 13">
    <name type="scientific">Desulfitobacterium metallireducens DSM 15288</name>
    <dbReference type="NCBI Taxonomy" id="871968"/>
    <lineage>
        <taxon>Bacteria</taxon>
        <taxon>Bacillati</taxon>
        <taxon>Bacillota</taxon>
        <taxon>Clostridia</taxon>
        <taxon>Eubacteriales</taxon>
        <taxon>Desulfitobacteriaceae</taxon>
        <taxon>Desulfitobacterium</taxon>
    </lineage>
</organism>